<feature type="region of interest" description="Disordered" evidence="2">
    <location>
        <begin position="16"/>
        <end position="44"/>
    </location>
</feature>
<protein>
    <submittedName>
        <fullName evidence="3">Uncharacterized protein</fullName>
    </submittedName>
</protein>
<evidence type="ECO:0000313" key="4">
    <source>
        <dbReference type="Proteomes" id="UP001243717"/>
    </source>
</evidence>
<reference evidence="3 4" key="1">
    <citation type="submission" date="2023-04" db="EMBL/GenBank/DDBJ databases">
        <title>A novel bacteria isolated from coastal sediment.</title>
        <authorList>
            <person name="Liu X.-J."/>
            <person name="Du Z.-J."/>
        </authorList>
    </citation>
    <scope>NUCLEOTIDE SEQUENCE [LARGE SCALE GENOMIC DNA]</scope>
    <source>
        <strain evidence="3 4">SDUM461004</strain>
    </source>
</reference>
<dbReference type="EMBL" id="JARXIC010000064">
    <property type="protein sequence ID" value="MDQ8196327.1"/>
    <property type="molecule type" value="Genomic_DNA"/>
</dbReference>
<gene>
    <name evidence="3" type="ORF">QEH59_17965</name>
</gene>
<name>A0ABU1ANN3_9BACT</name>
<accession>A0ABU1ANN3</accession>
<dbReference type="Proteomes" id="UP001243717">
    <property type="component" value="Unassembled WGS sequence"/>
</dbReference>
<sequence>MKDYQVEIDKGINNWKESRRKSSSPSREWDYVAPRYSSPQPSNPQCNSCGADWSYGVSHSSWCSTQRESRLEIQRRLQEAERQRALIEEEQRLLKALNALNSIERQAFADQNYFDEEDLSSLNKPFSGDMSRYDEGFSMIPEDVQPYIYKEFFGDPGNGDVRITFSESGIPKALSPGQITDLPTYKRREDGNLVRQVLGKPVNGIIPRLKKFTVDDTSQAAWIQNQKYGTEKMSFAEFKARQYQNNADGRDQAIENALETMDRLQKEGRIRMSITEQNAVEAIMRSRLEDTPLDVQMDAVNATKIQLVLDAAKAHTKPVLTPPEAELPSPQEVEAIINLNKSSYE</sequence>
<feature type="coiled-coil region" evidence="1">
    <location>
        <begin position="63"/>
        <end position="106"/>
    </location>
</feature>
<evidence type="ECO:0000256" key="2">
    <source>
        <dbReference type="SAM" id="MobiDB-lite"/>
    </source>
</evidence>
<comment type="caution">
    <text evidence="3">The sequence shown here is derived from an EMBL/GenBank/DDBJ whole genome shotgun (WGS) entry which is preliminary data.</text>
</comment>
<evidence type="ECO:0000313" key="3">
    <source>
        <dbReference type="EMBL" id="MDQ8196327.1"/>
    </source>
</evidence>
<dbReference type="RefSeq" id="WP_308986761.1">
    <property type="nucleotide sequence ID" value="NZ_JARXIC010000064.1"/>
</dbReference>
<organism evidence="3 4">
    <name type="scientific">Thalassobacterium sedimentorum</name>
    <dbReference type="NCBI Taxonomy" id="3041258"/>
    <lineage>
        <taxon>Bacteria</taxon>
        <taxon>Pseudomonadati</taxon>
        <taxon>Verrucomicrobiota</taxon>
        <taxon>Opitutia</taxon>
        <taxon>Puniceicoccales</taxon>
        <taxon>Coraliomargaritaceae</taxon>
        <taxon>Thalassobacterium</taxon>
    </lineage>
</organism>
<keyword evidence="4" id="KW-1185">Reference proteome</keyword>
<evidence type="ECO:0000256" key="1">
    <source>
        <dbReference type="SAM" id="Coils"/>
    </source>
</evidence>
<keyword evidence="1" id="KW-0175">Coiled coil</keyword>
<proteinExistence type="predicted"/>